<dbReference type="AlphaFoldDB" id="A0A7Y9XST6"/>
<dbReference type="CDD" id="cd07341">
    <property type="entry name" value="M56_BlaR1_MecR1_like"/>
    <property type="match status" value="1"/>
</dbReference>
<dbReference type="RefSeq" id="WP_179405876.1">
    <property type="nucleotide sequence ID" value="NZ_BMGF01000001.1"/>
</dbReference>
<evidence type="ECO:0000313" key="4">
    <source>
        <dbReference type="EMBL" id="NYH93914.1"/>
    </source>
</evidence>
<keyword evidence="2" id="KW-0812">Transmembrane</keyword>
<dbReference type="PANTHER" id="PTHR34978:SF3">
    <property type="entry name" value="SLR0241 PROTEIN"/>
    <property type="match status" value="1"/>
</dbReference>
<proteinExistence type="predicted"/>
<reference evidence="4 5" key="1">
    <citation type="submission" date="2020-07" db="EMBL/GenBank/DDBJ databases">
        <title>Genomic Encyclopedia of Type Strains, Phase IV (KMG-IV): sequencing the most valuable type-strain genomes for metagenomic binning, comparative biology and taxonomic classification.</title>
        <authorList>
            <person name="Goeker M."/>
        </authorList>
    </citation>
    <scope>NUCLEOTIDE SEQUENCE [LARGE SCALE GENOMIC DNA]</scope>
    <source>
        <strain evidence="4 5">DSM 29043</strain>
    </source>
</reference>
<dbReference type="PANTHER" id="PTHR34978">
    <property type="entry name" value="POSSIBLE SENSOR-TRANSDUCER PROTEIN BLAR"/>
    <property type="match status" value="1"/>
</dbReference>
<dbReference type="Pfam" id="PF05569">
    <property type="entry name" value="Peptidase_M56"/>
    <property type="match status" value="1"/>
</dbReference>
<feature type="transmembrane region" description="Helical" evidence="2">
    <location>
        <begin position="6"/>
        <end position="23"/>
    </location>
</feature>
<feature type="transmembrane region" description="Helical" evidence="2">
    <location>
        <begin position="93"/>
        <end position="114"/>
    </location>
</feature>
<protein>
    <submittedName>
        <fullName evidence="4">Beta-lactamase regulating signal transducer with metallopeptidase domain</fullName>
    </submittedName>
</protein>
<name>A0A7Y9XST6_9SPHN</name>
<feature type="region of interest" description="Disordered" evidence="1">
    <location>
        <begin position="427"/>
        <end position="454"/>
    </location>
</feature>
<dbReference type="InterPro" id="IPR008756">
    <property type="entry name" value="Peptidase_M56"/>
</dbReference>
<keyword evidence="2" id="KW-0472">Membrane</keyword>
<gene>
    <name evidence="4" type="ORF">FHS75_000219</name>
</gene>
<sequence length="574" mass="62185">MTDWLLDTLVTTGALIALVLVIRKPVARHFGPGVAYALWALPLIRLFLPPLELPGELAPQPDFVLMPAAAGDAPAGEFLLASATTGTVQAEPALALGTILLVLWLGGAIAYLAMRANGYVAMRRKLLEDARHVASSGKVRIVESPEAYAPVAFGVFDKVVALPVGFLAEADTDESDLAIAHELEHHRGNDLAANIAMQPLLALHWFNPLAWAAWRAMRSDQEAACDARVVAQFDGEEVRETYGRLIASFAGAPRHSLAAPMAGPLLGDKPIITRLKSLATGDVSPRRRAFGRTLLAGSALALPLTATVTYAAIESPVAPEAPVAPVAPAAPGVAPVAPLAPDAPRVEKIRHEVVERVVDVRQSEENSPWDFFDRFAEPRAERIAHLDRAEEARIERDVERRAERAEREAERAERAVERRVERELARAEREAGQAEREAERAEREAERAGREAEQAARRAVAAAPHVQRWTSRDGKVQKIRIEHRDRNGNATFSQAMVIDASCEAGSANDHRQVSGDASYVKICTGIPRKLVANALAQARAAIEADTSMCEETKAEILRDMDAEISAAKAELDIT</sequence>
<feature type="transmembrane region" description="Helical" evidence="2">
    <location>
        <begin position="294"/>
        <end position="313"/>
    </location>
</feature>
<dbReference type="Proteomes" id="UP000522081">
    <property type="component" value="Unassembled WGS sequence"/>
</dbReference>
<keyword evidence="5" id="KW-1185">Reference proteome</keyword>
<keyword evidence="2" id="KW-1133">Transmembrane helix</keyword>
<evidence type="ECO:0000256" key="1">
    <source>
        <dbReference type="SAM" id="MobiDB-lite"/>
    </source>
</evidence>
<feature type="domain" description="Peptidase M56" evidence="3">
    <location>
        <begin position="6"/>
        <end position="277"/>
    </location>
</feature>
<dbReference type="InterPro" id="IPR052173">
    <property type="entry name" value="Beta-lactam_resp_regulator"/>
</dbReference>
<dbReference type="EMBL" id="JACBZF010000001">
    <property type="protein sequence ID" value="NYH93914.1"/>
    <property type="molecule type" value="Genomic_DNA"/>
</dbReference>
<accession>A0A7Y9XST6</accession>
<comment type="caution">
    <text evidence="4">The sequence shown here is derived from an EMBL/GenBank/DDBJ whole genome shotgun (WGS) entry which is preliminary data.</text>
</comment>
<evidence type="ECO:0000259" key="3">
    <source>
        <dbReference type="Pfam" id="PF05569"/>
    </source>
</evidence>
<evidence type="ECO:0000313" key="5">
    <source>
        <dbReference type="Proteomes" id="UP000522081"/>
    </source>
</evidence>
<evidence type="ECO:0000256" key="2">
    <source>
        <dbReference type="SAM" id="Phobius"/>
    </source>
</evidence>
<organism evidence="4 5">
    <name type="scientific">Novosphingobium marinum</name>
    <dbReference type="NCBI Taxonomy" id="1514948"/>
    <lineage>
        <taxon>Bacteria</taxon>
        <taxon>Pseudomonadati</taxon>
        <taxon>Pseudomonadota</taxon>
        <taxon>Alphaproteobacteria</taxon>
        <taxon>Sphingomonadales</taxon>
        <taxon>Sphingomonadaceae</taxon>
        <taxon>Novosphingobium</taxon>
    </lineage>
</organism>
<feature type="transmembrane region" description="Helical" evidence="2">
    <location>
        <begin position="30"/>
        <end position="48"/>
    </location>
</feature>